<organism evidence="2 3">
    <name type="scientific">Arenibacter certesii</name>
    <dbReference type="NCBI Taxonomy" id="228955"/>
    <lineage>
        <taxon>Bacteria</taxon>
        <taxon>Pseudomonadati</taxon>
        <taxon>Bacteroidota</taxon>
        <taxon>Flavobacteriia</taxon>
        <taxon>Flavobacteriales</taxon>
        <taxon>Flavobacteriaceae</taxon>
        <taxon>Arenibacter</taxon>
    </lineage>
</organism>
<dbReference type="RefSeq" id="WP_026812924.1">
    <property type="nucleotide sequence ID" value="NZ_BMWP01000010.1"/>
</dbReference>
<dbReference type="Pfam" id="PF15071">
    <property type="entry name" value="TMEM220"/>
    <property type="match status" value="1"/>
</dbReference>
<keyword evidence="1" id="KW-0472">Membrane</keyword>
<dbReference type="InterPro" id="IPR029377">
    <property type="entry name" value="TMEM220"/>
</dbReference>
<dbReference type="AlphaFoldDB" id="A0A918MKY9"/>
<sequence>MKLFSKIFAFIFAFLFIWSAVLQYNDQDAWLWYAIYGSAALASIFFVFDRLLLSIGVFLSFLYLISSYIFWPEKYEGVSIGGGDINNIERARESLGLLISAMVMLFYAWRIKLSRKA</sequence>
<feature type="transmembrane region" description="Helical" evidence="1">
    <location>
        <begin position="7"/>
        <end position="24"/>
    </location>
</feature>
<feature type="transmembrane region" description="Helical" evidence="1">
    <location>
        <begin position="91"/>
        <end position="109"/>
    </location>
</feature>
<evidence type="ECO:0000313" key="3">
    <source>
        <dbReference type="Proteomes" id="UP000634668"/>
    </source>
</evidence>
<name>A0A918MKY9_9FLAO</name>
<gene>
    <name evidence="2" type="ORF">GCM10007383_17460</name>
</gene>
<evidence type="ECO:0000313" key="2">
    <source>
        <dbReference type="EMBL" id="GGW33014.1"/>
    </source>
</evidence>
<dbReference type="EMBL" id="BMWP01000010">
    <property type="protein sequence ID" value="GGW33014.1"/>
    <property type="molecule type" value="Genomic_DNA"/>
</dbReference>
<comment type="caution">
    <text evidence="2">The sequence shown here is derived from an EMBL/GenBank/DDBJ whole genome shotgun (WGS) entry which is preliminary data.</text>
</comment>
<reference evidence="2" key="2">
    <citation type="submission" date="2020-09" db="EMBL/GenBank/DDBJ databases">
        <authorList>
            <person name="Sun Q."/>
            <person name="Kim S."/>
        </authorList>
    </citation>
    <scope>NUCLEOTIDE SEQUENCE</scope>
    <source>
        <strain evidence="2">KCTC 12113</strain>
    </source>
</reference>
<feature type="transmembrane region" description="Helical" evidence="1">
    <location>
        <begin position="30"/>
        <end position="48"/>
    </location>
</feature>
<proteinExistence type="predicted"/>
<reference evidence="2" key="1">
    <citation type="journal article" date="2014" name="Int. J. Syst. Evol. Microbiol.">
        <title>Complete genome sequence of Corynebacterium casei LMG S-19264T (=DSM 44701T), isolated from a smear-ripened cheese.</title>
        <authorList>
            <consortium name="US DOE Joint Genome Institute (JGI-PGF)"/>
            <person name="Walter F."/>
            <person name="Albersmeier A."/>
            <person name="Kalinowski J."/>
            <person name="Ruckert C."/>
        </authorList>
    </citation>
    <scope>NUCLEOTIDE SEQUENCE</scope>
    <source>
        <strain evidence="2">KCTC 12113</strain>
    </source>
</reference>
<evidence type="ECO:0008006" key="4">
    <source>
        <dbReference type="Google" id="ProtNLM"/>
    </source>
</evidence>
<feature type="transmembrane region" description="Helical" evidence="1">
    <location>
        <begin position="53"/>
        <end position="71"/>
    </location>
</feature>
<keyword evidence="1" id="KW-0812">Transmembrane</keyword>
<accession>A0A918MKY9</accession>
<keyword evidence="3" id="KW-1185">Reference proteome</keyword>
<protein>
    <recommendedName>
        <fullName evidence="4">Transmembrane family 220, helix</fullName>
    </recommendedName>
</protein>
<keyword evidence="1" id="KW-1133">Transmembrane helix</keyword>
<evidence type="ECO:0000256" key="1">
    <source>
        <dbReference type="SAM" id="Phobius"/>
    </source>
</evidence>
<dbReference type="Proteomes" id="UP000634668">
    <property type="component" value="Unassembled WGS sequence"/>
</dbReference>